<dbReference type="InterPro" id="IPR000200">
    <property type="entry name" value="Peptidase_C10"/>
</dbReference>
<dbReference type="InterPro" id="IPR026906">
    <property type="entry name" value="LRR_5"/>
</dbReference>
<dbReference type="RefSeq" id="WP_081358164.1">
    <property type="nucleotide sequence ID" value="NZ_FOLF01000004.1"/>
</dbReference>
<dbReference type="InterPro" id="IPR032675">
    <property type="entry name" value="LRR_dom_sf"/>
</dbReference>
<dbReference type="InterPro" id="IPR038765">
    <property type="entry name" value="Papain-like_cys_pep_sf"/>
</dbReference>
<dbReference type="SUPFAM" id="SSF54001">
    <property type="entry name" value="Cysteine proteinases"/>
    <property type="match status" value="1"/>
</dbReference>
<gene>
    <name evidence="1" type="ORF">SAMN04488494_2834</name>
</gene>
<dbReference type="GO" id="GO:0006508">
    <property type="term" value="P:proteolysis"/>
    <property type="evidence" value="ECO:0007669"/>
    <property type="project" value="InterPro"/>
</dbReference>
<proteinExistence type="predicted"/>
<dbReference type="AlphaFoldDB" id="A0A1M7MAJ3"/>
<dbReference type="InterPro" id="IPR053139">
    <property type="entry name" value="Surface_bspA-like"/>
</dbReference>
<protein>
    <submittedName>
        <fullName evidence="1">Leucine rich repeat-containing protein</fullName>
    </submittedName>
</protein>
<name>A0A1M7MAJ3_XYLRU</name>
<dbReference type="Gene3D" id="3.90.70.50">
    <property type="entry name" value="Peptidase C10, streptopain"/>
    <property type="match status" value="1"/>
</dbReference>
<reference evidence="1 2" key="1">
    <citation type="submission" date="2016-11" db="EMBL/GenBank/DDBJ databases">
        <authorList>
            <person name="Jaros S."/>
            <person name="Januszkiewicz K."/>
            <person name="Wedrychowicz H."/>
        </authorList>
    </citation>
    <scope>NUCLEOTIDE SEQUENCE [LARGE SCALE GENOMIC DNA]</scope>
    <source>
        <strain evidence="1 2">BPI-34</strain>
    </source>
</reference>
<evidence type="ECO:0000313" key="2">
    <source>
        <dbReference type="Proteomes" id="UP000184280"/>
    </source>
</evidence>
<dbReference type="PANTHER" id="PTHR45661">
    <property type="entry name" value="SURFACE ANTIGEN"/>
    <property type="match status" value="1"/>
</dbReference>
<accession>A0A1M7MAJ3</accession>
<dbReference type="Pfam" id="PF13306">
    <property type="entry name" value="LRR_5"/>
    <property type="match status" value="1"/>
</dbReference>
<dbReference type="Proteomes" id="UP000184280">
    <property type="component" value="Unassembled WGS sequence"/>
</dbReference>
<evidence type="ECO:0000313" key="1">
    <source>
        <dbReference type="EMBL" id="SHM87784.1"/>
    </source>
</evidence>
<dbReference type="EMBL" id="FRCJ01000007">
    <property type="protein sequence ID" value="SHM87784.1"/>
    <property type="molecule type" value="Genomic_DNA"/>
</dbReference>
<dbReference type="SUPFAM" id="SSF52058">
    <property type="entry name" value="L domain-like"/>
    <property type="match status" value="1"/>
</dbReference>
<sequence length="501" mass="55935">MHHILRYFTGLTFSVIACASMQAQEILPLIQTQWGQDSPYNMFCPKESLAGPNSLAGCGALAMAQVMRYLQEPSVSPKGEKYQWDLMPQRPSTPEEARAIARLVTDCGVNAFTAYGKNSSGTNPFNVLCAMKKCFGLNPYIYIIMREQYPGDEGRRLWRRLIMDELQAGRPVMMVAQKDNDVRSGHIFIIDGVRGSRVHVNFGWDGKGDGYYALDDLGGFNINQSAIIGIGKADYVPESKVVKTEHAGQLAELLPQNEWKQIRHLRVSGPLDKSDFKVLQQMAQMDRFVGKGGDLHTLDLSDAEVEYLPDSALCATQTLFYVRLPKKLKQIGRDAFNTCIMLNEVDIPSSVWRIRKGAFNFCPNLLSIHIPEGVRNILSGTFCGCKNLTEVTLPESIDTLGAGVFENCTLLERLYIPASTHQIGVDLVKGCPNLREVIIDPANKEFAFQNGKIVGLTQRAQEQLGQIPHPTIDSKNFNQIGIRRVRKVKAVKRNGKWVEVK</sequence>
<dbReference type="Gene3D" id="3.80.10.10">
    <property type="entry name" value="Ribonuclease Inhibitor"/>
    <property type="match status" value="2"/>
</dbReference>
<organism evidence="1 2">
    <name type="scientific">Xylanibacter ruminicola</name>
    <name type="common">Prevotella ruminicola</name>
    <dbReference type="NCBI Taxonomy" id="839"/>
    <lineage>
        <taxon>Bacteria</taxon>
        <taxon>Pseudomonadati</taxon>
        <taxon>Bacteroidota</taxon>
        <taxon>Bacteroidia</taxon>
        <taxon>Bacteroidales</taxon>
        <taxon>Prevotellaceae</taxon>
        <taxon>Xylanibacter</taxon>
    </lineage>
</organism>
<dbReference type="PANTHER" id="PTHR45661:SF3">
    <property type="entry name" value="IG-LIKE DOMAIN-CONTAINING PROTEIN"/>
    <property type="match status" value="1"/>
</dbReference>
<dbReference type="Pfam" id="PF01640">
    <property type="entry name" value="Peptidase_C10"/>
    <property type="match status" value="1"/>
</dbReference>
<dbReference type="PROSITE" id="PS51257">
    <property type="entry name" value="PROKAR_LIPOPROTEIN"/>
    <property type="match status" value="1"/>
</dbReference>
<dbReference type="InterPro" id="IPR044934">
    <property type="entry name" value="Streptopain_sf"/>
</dbReference>
<dbReference type="OrthoDB" id="2235251at2"/>
<dbReference type="GO" id="GO:0008234">
    <property type="term" value="F:cysteine-type peptidase activity"/>
    <property type="evidence" value="ECO:0007669"/>
    <property type="project" value="InterPro"/>
</dbReference>